<feature type="region of interest" description="Disordered" evidence="1">
    <location>
        <begin position="126"/>
        <end position="182"/>
    </location>
</feature>
<organism evidence="2 3">
    <name type="scientific">Cudoniella acicularis</name>
    <dbReference type="NCBI Taxonomy" id="354080"/>
    <lineage>
        <taxon>Eukaryota</taxon>
        <taxon>Fungi</taxon>
        <taxon>Dikarya</taxon>
        <taxon>Ascomycota</taxon>
        <taxon>Pezizomycotina</taxon>
        <taxon>Leotiomycetes</taxon>
        <taxon>Helotiales</taxon>
        <taxon>Tricladiaceae</taxon>
        <taxon>Cudoniella</taxon>
    </lineage>
</organism>
<protein>
    <submittedName>
        <fullName evidence="2">Uncharacterized protein</fullName>
    </submittedName>
</protein>
<dbReference type="Proteomes" id="UP000566819">
    <property type="component" value="Unassembled WGS sequence"/>
</dbReference>
<feature type="compositionally biased region" description="Polar residues" evidence="1">
    <location>
        <begin position="152"/>
        <end position="165"/>
    </location>
</feature>
<accession>A0A8H4RNU7</accession>
<evidence type="ECO:0000256" key="1">
    <source>
        <dbReference type="SAM" id="MobiDB-lite"/>
    </source>
</evidence>
<evidence type="ECO:0000313" key="2">
    <source>
        <dbReference type="EMBL" id="KAF4631687.1"/>
    </source>
</evidence>
<evidence type="ECO:0000313" key="3">
    <source>
        <dbReference type="Proteomes" id="UP000566819"/>
    </source>
</evidence>
<proteinExistence type="predicted"/>
<feature type="compositionally biased region" description="Polar residues" evidence="1">
    <location>
        <begin position="172"/>
        <end position="181"/>
    </location>
</feature>
<comment type="caution">
    <text evidence="2">The sequence shown here is derived from an EMBL/GenBank/DDBJ whole genome shotgun (WGS) entry which is preliminary data.</text>
</comment>
<feature type="region of interest" description="Disordered" evidence="1">
    <location>
        <begin position="1"/>
        <end position="20"/>
    </location>
</feature>
<feature type="compositionally biased region" description="Low complexity" evidence="1">
    <location>
        <begin position="1"/>
        <end position="10"/>
    </location>
</feature>
<reference evidence="2 3" key="1">
    <citation type="submission" date="2020-03" db="EMBL/GenBank/DDBJ databases">
        <title>Draft Genome Sequence of Cudoniella acicularis.</title>
        <authorList>
            <person name="Buettner E."/>
            <person name="Kellner H."/>
        </authorList>
    </citation>
    <scope>NUCLEOTIDE SEQUENCE [LARGE SCALE GENOMIC DNA]</scope>
    <source>
        <strain evidence="2 3">DSM 108380</strain>
    </source>
</reference>
<dbReference type="AlphaFoldDB" id="A0A8H4RNU7"/>
<name>A0A8H4RNU7_9HELO</name>
<sequence>MSNPTTSTTNDGDDSSEPTYEMYPRIKLGTHPDNSQFTVYFWAAKRKTGATQLKYALYAEGPPFGTLGRKQPSNAGVTFRMKRLNTLDPPFDRELEPEINQERNKVTERIVNDKLAERYFSQEKLPRDKWRTIRQNNPTTTSSTHTATPSSIHKSTGRTQTSVRQQTDKEQGSSAESSTFLNLKDASPSEIVDAWENGKLDWRRINDDVGVEYIQKAFLAEFGRKPEGRLIRNTAYDMIQYRKEKPSETFFWPMKRLALELKRIPKKDEAKVLARQPSPESILPNPYSEDSYTAALASILPPAKPLETLLVDKETDECRDSKGPLSPDIGVLADIESLTEEPPPYSSINSSVYPTL</sequence>
<gene>
    <name evidence="2" type="ORF">G7Y89_g6444</name>
</gene>
<dbReference type="EMBL" id="JAAMPI010000419">
    <property type="protein sequence ID" value="KAF4631687.1"/>
    <property type="molecule type" value="Genomic_DNA"/>
</dbReference>
<feature type="compositionally biased region" description="Low complexity" evidence="1">
    <location>
        <begin position="139"/>
        <end position="151"/>
    </location>
</feature>
<keyword evidence="3" id="KW-1185">Reference proteome</keyword>